<evidence type="ECO:0000313" key="2">
    <source>
        <dbReference type="EMBL" id="CCG20504.1"/>
    </source>
</evidence>
<name>H8WVN1_CANO9</name>
<feature type="region of interest" description="Disordered" evidence="1">
    <location>
        <begin position="239"/>
        <end position="291"/>
    </location>
</feature>
<dbReference type="HOGENOM" id="CLU_956446_0_0_1"/>
<gene>
    <name evidence="2" type="ORF">CORT_0A01120</name>
</gene>
<sequence>MTTDSPDDNVLTFVLFQSKHVKLYNLPINLLKQLKTGNGIEEQVECIWSGTIKLIREIKQDNLVTIKNEDEHPHTIPAFTHHRLKLEYTNNTELWGETWYAPVNKHLKAELGLQPDEEDVDTELETNKVKMEQIASIANDETDTIRELSYELGIVSTQWFRVVVQLPHSGYHPLISDGTEEKICKNVEQIALLLRFKHDIDSEEFLEQLENYNMRYDHLQRQYYYDKWAEILDQDTVSNDGVESKESELDTGCEDLSLTDNENNYEAKDKQMGADQSSESEDDDFGDYISK</sequence>
<evidence type="ECO:0000313" key="3">
    <source>
        <dbReference type="Proteomes" id="UP000005018"/>
    </source>
</evidence>
<organism evidence="2 3">
    <name type="scientific">Candida orthopsilosis (strain 90-125)</name>
    <name type="common">Yeast</name>
    <dbReference type="NCBI Taxonomy" id="1136231"/>
    <lineage>
        <taxon>Eukaryota</taxon>
        <taxon>Fungi</taxon>
        <taxon>Dikarya</taxon>
        <taxon>Ascomycota</taxon>
        <taxon>Saccharomycotina</taxon>
        <taxon>Pichiomycetes</taxon>
        <taxon>Debaryomycetaceae</taxon>
        <taxon>Candida/Lodderomyces clade</taxon>
        <taxon>Candida</taxon>
    </lineage>
</organism>
<dbReference type="KEGG" id="cot:CORT_0A01120"/>
<dbReference type="GeneID" id="14537649"/>
<feature type="compositionally biased region" description="Acidic residues" evidence="1">
    <location>
        <begin position="278"/>
        <end position="291"/>
    </location>
</feature>
<protein>
    <submittedName>
        <fullName evidence="2">Uncharacterized protein</fullName>
    </submittedName>
</protein>
<keyword evidence="3" id="KW-1185">Reference proteome</keyword>
<dbReference type="OrthoDB" id="4018970at2759"/>
<dbReference type="AlphaFoldDB" id="H8WVN1"/>
<reference evidence="2 3" key="1">
    <citation type="journal article" date="2012" name="PLoS ONE">
        <title>Sequence and analysis of the genome of the pathogenic yeast Candida orthopsilosis.</title>
        <authorList>
            <person name="Riccombeni A."/>
            <person name="Vidanes G."/>
            <person name="Proux-Wera E."/>
            <person name="Wolfe K.H."/>
            <person name="Butler G."/>
        </authorList>
    </citation>
    <scope>NUCLEOTIDE SEQUENCE [LARGE SCALE GENOMIC DNA]</scope>
    <source>
        <strain evidence="2 3">Co 90-125</strain>
    </source>
</reference>
<dbReference type="RefSeq" id="XP_003865945.1">
    <property type="nucleotide sequence ID" value="XM_003865897.1"/>
</dbReference>
<evidence type="ECO:0000256" key="1">
    <source>
        <dbReference type="SAM" id="MobiDB-lite"/>
    </source>
</evidence>
<dbReference type="EMBL" id="HE681719">
    <property type="protein sequence ID" value="CCG20504.1"/>
    <property type="molecule type" value="Genomic_DNA"/>
</dbReference>
<accession>H8WVN1</accession>
<dbReference type="Proteomes" id="UP000005018">
    <property type="component" value="Chromosome 1"/>
</dbReference>
<proteinExistence type="predicted"/>